<protein>
    <submittedName>
        <fullName evidence="3">TesB-like acyl-CoA thioesterase 4</fullName>
    </submittedName>
</protein>
<dbReference type="Pfam" id="PF13622">
    <property type="entry name" value="4HBT_3"/>
    <property type="match status" value="1"/>
</dbReference>
<gene>
    <name evidence="3" type="ORF">Z045_15305</name>
</gene>
<dbReference type="InterPro" id="IPR049449">
    <property type="entry name" value="TesB_ACOT8-like_N"/>
</dbReference>
<name>A0A0V9UIW1_9NOCA</name>
<accession>A0A0V9UIW1</accession>
<reference evidence="4" key="1">
    <citation type="submission" date="2015-01" db="EMBL/GenBank/DDBJ databases">
        <title>Draft genome sequence of Rhodococcus pyridinivorans strain KG-16, a hydrocarbon-degrading bacterium.</title>
        <authorList>
            <person name="Aggarwal R.K."/>
            <person name="Dawar C."/>
        </authorList>
    </citation>
    <scope>NUCLEOTIDE SEQUENCE [LARGE SCALE GENOMIC DNA]</scope>
    <source>
        <strain evidence="4">KG-16</strain>
    </source>
</reference>
<proteinExistence type="predicted"/>
<dbReference type="InterPro" id="IPR042171">
    <property type="entry name" value="Acyl-CoA_hotdog"/>
</dbReference>
<dbReference type="InterPro" id="IPR029069">
    <property type="entry name" value="HotDog_dom_sf"/>
</dbReference>
<feature type="region of interest" description="Disordered" evidence="1">
    <location>
        <begin position="113"/>
        <end position="162"/>
    </location>
</feature>
<dbReference type="AlphaFoldDB" id="A0A0V9UIW1"/>
<sequence>MHERKNRGYFTEDDGVYLPTKYASSPWSDTMLNGPCVSGLVARELEIHHAVEGFVPSRFTLDLFRPVRNEPITFTTTRVRDGNRIRVADANLMQGGEVSARATLTFLRKSAPPPGSVWMRGESPTPPPGSLETQPGPLEHSSWYGSDGPGWTRVRSEHQNSDRKRLWSRQLPIIVGEELSPFVNTATVGEGTSFVTNWSDKGVGYINSDVTLALSRLPEGPEVGIEADNHISSEGIAVGTAVLFDRLGAFGTGVVTALANAQRQVDFG</sequence>
<dbReference type="EMBL" id="AZXY01000007">
    <property type="protein sequence ID" value="KSZ57929.1"/>
    <property type="molecule type" value="Genomic_DNA"/>
</dbReference>
<evidence type="ECO:0000313" key="3">
    <source>
        <dbReference type="EMBL" id="KSZ57929.1"/>
    </source>
</evidence>
<dbReference type="PATRIC" id="fig|1441730.3.peg.3183"/>
<comment type="caution">
    <text evidence="3">The sequence shown here is derived from an EMBL/GenBank/DDBJ whole genome shotgun (WGS) entry which is preliminary data.</text>
</comment>
<dbReference type="SUPFAM" id="SSF54637">
    <property type="entry name" value="Thioesterase/thiol ester dehydrase-isomerase"/>
    <property type="match status" value="1"/>
</dbReference>
<reference evidence="3 4" key="2">
    <citation type="journal article" date="2016" name="Genome Announc.">
        <title>Draft Genome Sequence of a Versatile Hydrocarbon-Degrading Bacterium, Rhodococcus pyridinivorans Strain KG-16, Collected from Oil Fields in India.</title>
        <authorList>
            <person name="Aggarwal R.K."/>
            <person name="Dawar C."/>
            <person name="Phanindranath R."/>
            <person name="Mutnuri L."/>
            <person name="Dayal A.M."/>
        </authorList>
    </citation>
    <scope>NUCLEOTIDE SEQUENCE [LARGE SCALE GENOMIC DNA]</scope>
    <source>
        <strain evidence="3 4">KG-16</strain>
    </source>
</reference>
<dbReference type="RefSeq" id="WP_060652613.1">
    <property type="nucleotide sequence ID" value="NZ_AZXY01000007.1"/>
</dbReference>
<dbReference type="Gene3D" id="2.40.160.210">
    <property type="entry name" value="Acyl-CoA thioesterase, double hotdog domain"/>
    <property type="match status" value="1"/>
</dbReference>
<dbReference type="Proteomes" id="UP000053060">
    <property type="component" value="Unassembled WGS sequence"/>
</dbReference>
<organism evidence="3 4">
    <name type="scientific">Rhodococcus pyridinivorans KG-16</name>
    <dbReference type="NCBI Taxonomy" id="1441730"/>
    <lineage>
        <taxon>Bacteria</taxon>
        <taxon>Bacillati</taxon>
        <taxon>Actinomycetota</taxon>
        <taxon>Actinomycetes</taxon>
        <taxon>Mycobacteriales</taxon>
        <taxon>Nocardiaceae</taxon>
        <taxon>Rhodococcus</taxon>
    </lineage>
</organism>
<evidence type="ECO:0000256" key="1">
    <source>
        <dbReference type="SAM" id="MobiDB-lite"/>
    </source>
</evidence>
<evidence type="ECO:0000259" key="2">
    <source>
        <dbReference type="Pfam" id="PF13622"/>
    </source>
</evidence>
<feature type="domain" description="Acyl-CoA thioesterase-like N-terminal HotDog" evidence="2">
    <location>
        <begin position="24"/>
        <end position="106"/>
    </location>
</feature>
<evidence type="ECO:0000313" key="4">
    <source>
        <dbReference type="Proteomes" id="UP000053060"/>
    </source>
</evidence>